<evidence type="ECO:0000313" key="1">
    <source>
        <dbReference type="EMBL" id="MPC24016.1"/>
    </source>
</evidence>
<evidence type="ECO:0000313" key="2">
    <source>
        <dbReference type="Proteomes" id="UP000324222"/>
    </source>
</evidence>
<reference evidence="1 2" key="1">
    <citation type="submission" date="2019-05" db="EMBL/GenBank/DDBJ databases">
        <title>Another draft genome of Portunus trituberculatus and its Hox gene families provides insights of decapod evolution.</title>
        <authorList>
            <person name="Jeong J.-H."/>
            <person name="Song I."/>
            <person name="Kim S."/>
            <person name="Choi T."/>
            <person name="Kim D."/>
            <person name="Ryu S."/>
            <person name="Kim W."/>
        </authorList>
    </citation>
    <scope>NUCLEOTIDE SEQUENCE [LARGE SCALE GENOMIC DNA]</scope>
    <source>
        <tissue evidence="1">Muscle</tissue>
    </source>
</reference>
<accession>A0A5B7DSV4</accession>
<dbReference type="Proteomes" id="UP000324222">
    <property type="component" value="Unassembled WGS sequence"/>
</dbReference>
<dbReference type="AlphaFoldDB" id="A0A5B7DSV4"/>
<comment type="caution">
    <text evidence="1">The sequence shown here is derived from an EMBL/GenBank/DDBJ whole genome shotgun (WGS) entry which is preliminary data.</text>
</comment>
<dbReference type="EMBL" id="VSRR010001279">
    <property type="protein sequence ID" value="MPC24016.1"/>
    <property type="molecule type" value="Genomic_DNA"/>
</dbReference>
<protein>
    <submittedName>
        <fullName evidence="1">Uncharacterized protein</fullName>
    </submittedName>
</protein>
<gene>
    <name evidence="1" type="ORF">E2C01_017087</name>
</gene>
<keyword evidence="2" id="KW-1185">Reference proteome</keyword>
<proteinExistence type="predicted"/>
<name>A0A5B7DSV4_PORTR</name>
<organism evidence="1 2">
    <name type="scientific">Portunus trituberculatus</name>
    <name type="common">Swimming crab</name>
    <name type="synonym">Neptunus trituberculatus</name>
    <dbReference type="NCBI Taxonomy" id="210409"/>
    <lineage>
        <taxon>Eukaryota</taxon>
        <taxon>Metazoa</taxon>
        <taxon>Ecdysozoa</taxon>
        <taxon>Arthropoda</taxon>
        <taxon>Crustacea</taxon>
        <taxon>Multicrustacea</taxon>
        <taxon>Malacostraca</taxon>
        <taxon>Eumalacostraca</taxon>
        <taxon>Eucarida</taxon>
        <taxon>Decapoda</taxon>
        <taxon>Pleocyemata</taxon>
        <taxon>Brachyura</taxon>
        <taxon>Eubrachyura</taxon>
        <taxon>Portunoidea</taxon>
        <taxon>Portunidae</taxon>
        <taxon>Portuninae</taxon>
        <taxon>Portunus</taxon>
    </lineage>
</organism>
<sequence>MNPRNANEEVYTEDMTSGCSIHIDTIKIALDSLLVDDSTGTSSTLARGASLLCAGAAHTLPAPSQ</sequence>